<evidence type="ECO:0000313" key="1">
    <source>
        <dbReference type="EMBL" id="QGG48013.1"/>
    </source>
</evidence>
<dbReference type="EMBL" id="CP045875">
    <property type="protein sequence ID" value="QGG48013.1"/>
    <property type="molecule type" value="Genomic_DNA"/>
</dbReference>
<dbReference type="KEGG" id="hcv:FTV88_1915"/>
<sequence>MDSQLNSIIEKSWYLYVKYRGKDNAFIVKPSIPILWFGNYSKYKNSHKKVVTLAINPSNDEFKLNKDDPYSFIRFKRGAEIYFKNSLSNEDKLIYVETLNKYFEDEPYNSWFRRLETPLNYINSTYGGKTGDYRYSNYALHIDLCPLATQEKWGKINNSIKDSLIEDFQPLLNDLIEYLNPSIIMASISSSSLKSLFNIRSKEDAVVSFENQSNGFVRKYKYNDIYIYNGRNMRGTPFGAMTNEFIQDSLRKMEVY</sequence>
<accession>A0A5Q2N2C6</accession>
<proteinExistence type="predicted"/>
<evidence type="ECO:0000313" key="2">
    <source>
        <dbReference type="Proteomes" id="UP000366051"/>
    </source>
</evidence>
<name>A0A5Q2N2C6_9FIRM</name>
<protein>
    <submittedName>
        <fullName evidence="1">Uncharacterized protein</fullName>
    </submittedName>
</protein>
<reference evidence="2" key="1">
    <citation type="submission" date="2019-11" db="EMBL/GenBank/DDBJ databases">
        <title>Genome sequence of Heliorestis convoluta strain HH, an alkaliphilic and minimalistic phototrophic bacterium from a soda lake in Egypt.</title>
        <authorList>
            <person name="Dewey E.D."/>
            <person name="Stokes L.M."/>
            <person name="Burchell B.M."/>
            <person name="Shaffer K.N."/>
            <person name="Huntington A.M."/>
            <person name="Baker J.M."/>
            <person name="Nadendla S."/>
            <person name="Giglio M.G."/>
            <person name="Touchman J.W."/>
            <person name="Blankenship R.E."/>
            <person name="Madigan M.T."/>
            <person name="Sattley W.M."/>
        </authorList>
    </citation>
    <scope>NUCLEOTIDE SEQUENCE [LARGE SCALE GENOMIC DNA]</scope>
    <source>
        <strain evidence="2">HH</strain>
    </source>
</reference>
<dbReference type="RefSeq" id="WP_243137069.1">
    <property type="nucleotide sequence ID" value="NZ_CP045875.1"/>
</dbReference>
<gene>
    <name evidence="1" type="ORF">FTV88_1915</name>
</gene>
<organism evidence="1 2">
    <name type="scientific">Heliorestis convoluta</name>
    <dbReference type="NCBI Taxonomy" id="356322"/>
    <lineage>
        <taxon>Bacteria</taxon>
        <taxon>Bacillati</taxon>
        <taxon>Bacillota</taxon>
        <taxon>Clostridia</taxon>
        <taxon>Eubacteriales</taxon>
        <taxon>Heliobacteriaceae</taxon>
        <taxon>Heliorestis</taxon>
    </lineage>
</organism>
<dbReference type="Proteomes" id="UP000366051">
    <property type="component" value="Chromosome"/>
</dbReference>
<keyword evidence="2" id="KW-1185">Reference proteome</keyword>
<dbReference type="AlphaFoldDB" id="A0A5Q2N2C6"/>